<keyword evidence="1" id="KW-0472">Membrane</keyword>
<dbReference type="Proteomes" id="UP000094329">
    <property type="component" value="Unassembled WGS sequence"/>
</dbReference>
<dbReference type="SUPFAM" id="SSF103473">
    <property type="entry name" value="MFS general substrate transporter"/>
    <property type="match status" value="1"/>
</dbReference>
<dbReference type="EMBL" id="MDTU01000001">
    <property type="protein sequence ID" value="ODN41774.1"/>
    <property type="molecule type" value="Genomic_DNA"/>
</dbReference>
<evidence type="ECO:0008006" key="4">
    <source>
        <dbReference type="Google" id="ProtNLM"/>
    </source>
</evidence>
<name>A0ABX3A6P0_9GAMM</name>
<reference evidence="2 3" key="1">
    <citation type="submission" date="2016-08" db="EMBL/GenBank/DDBJ databases">
        <title>Draft genome sequence of Candidatus Piscirickettsia litoralis, from seawater.</title>
        <authorList>
            <person name="Wan X."/>
            <person name="Lee A.J."/>
            <person name="Hou S."/>
            <person name="Donachie S.P."/>
        </authorList>
    </citation>
    <scope>NUCLEOTIDE SEQUENCE [LARGE SCALE GENOMIC DNA]</scope>
    <source>
        <strain evidence="2 3">Y2</strain>
    </source>
</reference>
<keyword evidence="1" id="KW-0812">Transmembrane</keyword>
<evidence type="ECO:0000313" key="3">
    <source>
        <dbReference type="Proteomes" id="UP000094329"/>
    </source>
</evidence>
<comment type="caution">
    <text evidence="2">The sequence shown here is derived from an EMBL/GenBank/DDBJ whole genome shotgun (WGS) entry which is preliminary data.</text>
</comment>
<accession>A0ABX3A6P0</accession>
<dbReference type="Gene3D" id="1.20.1720.10">
    <property type="entry name" value="Multidrug resistance protein D"/>
    <property type="match status" value="1"/>
</dbReference>
<keyword evidence="1" id="KW-1133">Transmembrane helix</keyword>
<feature type="transmembrane region" description="Helical" evidence="1">
    <location>
        <begin position="136"/>
        <end position="160"/>
    </location>
</feature>
<feature type="transmembrane region" description="Helical" evidence="1">
    <location>
        <begin position="25"/>
        <end position="43"/>
    </location>
</feature>
<feature type="transmembrane region" description="Helical" evidence="1">
    <location>
        <begin position="109"/>
        <end position="130"/>
    </location>
</feature>
<evidence type="ECO:0000313" key="2">
    <source>
        <dbReference type="EMBL" id="ODN41774.1"/>
    </source>
</evidence>
<dbReference type="RefSeq" id="WP_069311576.1">
    <property type="nucleotide sequence ID" value="NZ_MDTU01000001.1"/>
</dbReference>
<feature type="transmembrane region" description="Helical" evidence="1">
    <location>
        <begin position="55"/>
        <end position="72"/>
    </location>
</feature>
<protein>
    <recommendedName>
        <fullName evidence="4">Major facilitator superfamily (MFS) profile domain-containing protein</fullName>
    </recommendedName>
</protein>
<gene>
    <name evidence="2" type="ORF">BGC07_00735</name>
</gene>
<evidence type="ECO:0000256" key="1">
    <source>
        <dbReference type="SAM" id="Phobius"/>
    </source>
</evidence>
<keyword evidence="3" id="KW-1185">Reference proteome</keyword>
<proteinExistence type="predicted"/>
<organism evidence="2 3">
    <name type="scientific">Piscirickettsia litoralis</name>
    <dbReference type="NCBI Taxonomy" id="1891921"/>
    <lineage>
        <taxon>Bacteria</taxon>
        <taxon>Pseudomonadati</taxon>
        <taxon>Pseudomonadota</taxon>
        <taxon>Gammaproteobacteria</taxon>
        <taxon>Thiotrichales</taxon>
        <taxon>Piscirickettsiaceae</taxon>
        <taxon>Piscirickettsia</taxon>
    </lineage>
</organism>
<sequence>MILGLFLAFGPEVFIDHFHLTIHQYGNIALALCIVYILGNFTAKHIGNRICKRQLKFTAFFFAFLSTVTLTFNSALSTVLASFIVISFASGILTPMGTHGGMTVIKQHFGTAAAMYTALFSIFSACWSYLHAILNASPLTLITSILWLAILFCGIFEYFLPDQQPTAKKTTKAVLAPHQSCLIKQKEG</sequence>
<dbReference type="InterPro" id="IPR036259">
    <property type="entry name" value="MFS_trans_sf"/>
</dbReference>